<feature type="chain" id="PRO_5043611879" description="HEAT repeat domain-containing protein" evidence="1">
    <location>
        <begin position="20"/>
        <end position="300"/>
    </location>
</feature>
<name>A0AAW9SIN8_9BACT</name>
<evidence type="ECO:0000313" key="2">
    <source>
        <dbReference type="EMBL" id="MEN7551690.1"/>
    </source>
</evidence>
<feature type="signal peptide" evidence="1">
    <location>
        <begin position="1"/>
        <end position="19"/>
    </location>
</feature>
<accession>A0AAW9SIN8</accession>
<dbReference type="RefSeq" id="WP_346824469.1">
    <property type="nucleotide sequence ID" value="NZ_JBDKWZ010000025.1"/>
</dbReference>
<evidence type="ECO:0008006" key="4">
    <source>
        <dbReference type="Google" id="ProtNLM"/>
    </source>
</evidence>
<dbReference type="EMBL" id="JBDKWZ010000025">
    <property type="protein sequence ID" value="MEN7551690.1"/>
    <property type="molecule type" value="Genomic_DNA"/>
</dbReference>
<dbReference type="AlphaFoldDB" id="A0AAW9SIN8"/>
<keyword evidence="1" id="KW-0732">Signal</keyword>
<dbReference type="Proteomes" id="UP001403385">
    <property type="component" value="Unassembled WGS sequence"/>
</dbReference>
<sequence>MQKNILLFFTLLFSYSALWAQQRPFSALSRYLEEGGKAGYQVEETRAQSDLEVLGRYAQDTLLEVRGRVYEVVRQLGQLPQESLRQQAVELLVQGIGDEDGGLSGYCSRSLCYFTLPDFSTQAKTTLAGYLKPETAHLSQVLRLAGFVQLQEHTTTLRLFTGEAYSGSIRWSAYLALARLGDAQALAFCLRTIRRYPLNDDLVYDLLPDLVYVRQKAASDYLVSLLQRDETNCESADAETSGKIPCAYRLIEYLAPIVEHYPLHPGPSGDLNTDNYPAALQEVRAWFAAHPEYELVEERY</sequence>
<gene>
    <name evidence="2" type="ORF">AAG747_27490</name>
</gene>
<organism evidence="2 3">
    <name type="scientific">Rapidithrix thailandica</name>
    <dbReference type="NCBI Taxonomy" id="413964"/>
    <lineage>
        <taxon>Bacteria</taxon>
        <taxon>Pseudomonadati</taxon>
        <taxon>Bacteroidota</taxon>
        <taxon>Cytophagia</taxon>
        <taxon>Cytophagales</taxon>
        <taxon>Flammeovirgaceae</taxon>
        <taxon>Rapidithrix</taxon>
    </lineage>
</organism>
<comment type="caution">
    <text evidence="2">The sequence shown here is derived from an EMBL/GenBank/DDBJ whole genome shotgun (WGS) entry which is preliminary data.</text>
</comment>
<keyword evidence="3" id="KW-1185">Reference proteome</keyword>
<reference evidence="2 3" key="1">
    <citation type="submission" date="2024-04" db="EMBL/GenBank/DDBJ databases">
        <title>Novel genus in family Flammeovirgaceae.</title>
        <authorList>
            <person name="Nguyen T.H."/>
            <person name="Vuong T.Q."/>
            <person name="Le H."/>
            <person name="Kim S.-G."/>
        </authorList>
    </citation>
    <scope>NUCLEOTIDE SEQUENCE [LARGE SCALE GENOMIC DNA]</scope>
    <source>
        <strain evidence="2 3">JCM 23209</strain>
    </source>
</reference>
<protein>
    <recommendedName>
        <fullName evidence="4">HEAT repeat domain-containing protein</fullName>
    </recommendedName>
</protein>
<evidence type="ECO:0000313" key="3">
    <source>
        <dbReference type="Proteomes" id="UP001403385"/>
    </source>
</evidence>
<proteinExistence type="predicted"/>
<evidence type="ECO:0000256" key="1">
    <source>
        <dbReference type="SAM" id="SignalP"/>
    </source>
</evidence>